<reference evidence="2" key="1">
    <citation type="submission" date="2023-03" db="EMBL/GenBank/DDBJ databases">
        <title>Massive genome expansion in bonnet fungi (Mycena s.s.) driven by repeated elements and novel gene families across ecological guilds.</title>
        <authorList>
            <consortium name="Lawrence Berkeley National Laboratory"/>
            <person name="Harder C.B."/>
            <person name="Miyauchi S."/>
            <person name="Viragh M."/>
            <person name="Kuo A."/>
            <person name="Thoen E."/>
            <person name="Andreopoulos B."/>
            <person name="Lu D."/>
            <person name="Skrede I."/>
            <person name="Drula E."/>
            <person name="Henrissat B."/>
            <person name="Morin E."/>
            <person name="Kohler A."/>
            <person name="Barry K."/>
            <person name="LaButti K."/>
            <person name="Morin E."/>
            <person name="Salamov A."/>
            <person name="Lipzen A."/>
            <person name="Mereny Z."/>
            <person name="Hegedus B."/>
            <person name="Baldrian P."/>
            <person name="Stursova M."/>
            <person name="Weitz H."/>
            <person name="Taylor A."/>
            <person name="Grigoriev I.V."/>
            <person name="Nagy L.G."/>
            <person name="Martin F."/>
            <person name="Kauserud H."/>
        </authorList>
    </citation>
    <scope>NUCLEOTIDE SEQUENCE</scope>
    <source>
        <strain evidence="2">9144</strain>
    </source>
</reference>
<organism evidence="2 3">
    <name type="scientific">Mycena pura</name>
    <dbReference type="NCBI Taxonomy" id="153505"/>
    <lineage>
        <taxon>Eukaryota</taxon>
        <taxon>Fungi</taxon>
        <taxon>Dikarya</taxon>
        <taxon>Basidiomycota</taxon>
        <taxon>Agaricomycotina</taxon>
        <taxon>Agaricomycetes</taxon>
        <taxon>Agaricomycetidae</taxon>
        <taxon>Agaricales</taxon>
        <taxon>Marasmiineae</taxon>
        <taxon>Mycenaceae</taxon>
        <taxon>Mycena</taxon>
    </lineage>
</organism>
<keyword evidence="3" id="KW-1185">Reference proteome</keyword>
<evidence type="ECO:0000313" key="3">
    <source>
        <dbReference type="Proteomes" id="UP001219525"/>
    </source>
</evidence>
<sequence length="406" mass="45396">MSDHEQGMDVDHALELHGPALPMEHEKFIARNNFFVHTALFGIIFRLSTCPNLLFMHLHTLLLLAYNMPTHTKLGLLSREATPRFEGLQDNPAILKGNEGHWDLVTVDGEPASVEPRTIEQWPRHKSAAATPISTPRRFPVAAGTPNNQRHLLGPVGTPPNPRQSGSGLGSPSTSSPTFSDGRPDRDGRASNRGEGIPSPVQNKAPLAPARCWEVHQQCCLTGESGYGDDEMDHKDIVMAHIHQHARTDEWRKNNYEALCRDPGPNDMTDMTRHNYLGYHKICSLNNMAPMTCTGHELYDKFVIGIDHRTGQVIPFVSGRARWAQHQYNVSHVPQDLQPHTVFLDAQLQQCVAKYCLPPSEVYACFEDLDYDDDGSNDDGAGWDSEGDERLRNIRKSGRILQCHTI</sequence>
<accession>A0AAD6VUU2</accession>
<feature type="non-terminal residue" evidence="2">
    <location>
        <position position="1"/>
    </location>
</feature>
<comment type="caution">
    <text evidence="2">The sequence shown here is derived from an EMBL/GenBank/DDBJ whole genome shotgun (WGS) entry which is preliminary data.</text>
</comment>
<evidence type="ECO:0000256" key="1">
    <source>
        <dbReference type="SAM" id="MobiDB-lite"/>
    </source>
</evidence>
<proteinExistence type="predicted"/>
<dbReference type="AlphaFoldDB" id="A0AAD6VUU2"/>
<feature type="compositionally biased region" description="Basic and acidic residues" evidence="1">
    <location>
        <begin position="182"/>
        <end position="192"/>
    </location>
</feature>
<evidence type="ECO:0000313" key="2">
    <source>
        <dbReference type="EMBL" id="KAJ7217106.1"/>
    </source>
</evidence>
<feature type="compositionally biased region" description="Low complexity" evidence="1">
    <location>
        <begin position="170"/>
        <end position="181"/>
    </location>
</feature>
<protein>
    <submittedName>
        <fullName evidence="2">Uncharacterized protein</fullName>
    </submittedName>
</protein>
<dbReference type="EMBL" id="JARJCW010000014">
    <property type="protein sequence ID" value="KAJ7217106.1"/>
    <property type="molecule type" value="Genomic_DNA"/>
</dbReference>
<gene>
    <name evidence="2" type="ORF">GGX14DRAFT_602079</name>
</gene>
<name>A0AAD6VUU2_9AGAR</name>
<feature type="region of interest" description="Disordered" evidence="1">
    <location>
        <begin position="115"/>
        <end position="204"/>
    </location>
</feature>
<dbReference type="Proteomes" id="UP001219525">
    <property type="component" value="Unassembled WGS sequence"/>
</dbReference>